<accession>A0A369BHE5</accession>
<comment type="caution">
    <text evidence="1">The sequence shown here is derived from an EMBL/GenBank/DDBJ whole genome shotgun (WGS) entry which is preliminary data.</text>
</comment>
<evidence type="ECO:0000313" key="2">
    <source>
        <dbReference type="Proteomes" id="UP000253034"/>
    </source>
</evidence>
<gene>
    <name evidence="1" type="ORF">DFR58_101183</name>
</gene>
<dbReference type="AlphaFoldDB" id="A0A369BHE5"/>
<dbReference type="OrthoDB" id="1707754at2"/>
<name>A0A369BHE5_9FIRM</name>
<sequence length="49" mass="5476">MTTINCSSNCIHQVDGKCTMENTATNLVSISSDCVYFQPRKAKKTHIQK</sequence>
<keyword evidence="2" id="KW-1185">Reference proteome</keyword>
<dbReference type="Proteomes" id="UP000253034">
    <property type="component" value="Unassembled WGS sequence"/>
</dbReference>
<proteinExistence type="predicted"/>
<organism evidence="1 2">
    <name type="scientific">Anaerobacterium chartisolvens</name>
    <dbReference type="NCBI Taxonomy" id="1297424"/>
    <lineage>
        <taxon>Bacteria</taxon>
        <taxon>Bacillati</taxon>
        <taxon>Bacillota</taxon>
        <taxon>Clostridia</taxon>
        <taxon>Eubacteriales</taxon>
        <taxon>Oscillospiraceae</taxon>
        <taxon>Anaerobacterium</taxon>
    </lineage>
</organism>
<dbReference type="RefSeq" id="WP_114295925.1">
    <property type="nucleotide sequence ID" value="NZ_QPJT01000001.1"/>
</dbReference>
<evidence type="ECO:0000313" key="1">
    <source>
        <dbReference type="EMBL" id="RCX20979.1"/>
    </source>
</evidence>
<reference evidence="1 2" key="1">
    <citation type="submission" date="2018-07" db="EMBL/GenBank/DDBJ databases">
        <title>Genomic Encyclopedia of Type Strains, Phase IV (KMG-IV): sequencing the most valuable type-strain genomes for metagenomic binning, comparative biology and taxonomic classification.</title>
        <authorList>
            <person name="Goeker M."/>
        </authorList>
    </citation>
    <scope>NUCLEOTIDE SEQUENCE [LARGE SCALE GENOMIC DNA]</scope>
    <source>
        <strain evidence="1 2">DSM 27016</strain>
    </source>
</reference>
<evidence type="ECO:0008006" key="3">
    <source>
        <dbReference type="Google" id="ProtNLM"/>
    </source>
</evidence>
<dbReference type="EMBL" id="QPJT01000001">
    <property type="protein sequence ID" value="RCX20979.1"/>
    <property type="molecule type" value="Genomic_DNA"/>
</dbReference>
<protein>
    <recommendedName>
        <fullName evidence="3">DUF1540 domain-containing protein</fullName>
    </recommendedName>
</protein>